<gene>
    <name evidence="4" type="ORF">GCM10007269_11990</name>
</gene>
<dbReference type="SUPFAM" id="SSF48498">
    <property type="entry name" value="Tetracyclin repressor-like, C-terminal domain"/>
    <property type="match status" value="1"/>
</dbReference>
<dbReference type="InterPro" id="IPR001647">
    <property type="entry name" value="HTH_TetR"/>
</dbReference>
<dbReference type="InterPro" id="IPR036271">
    <property type="entry name" value="Tet_transcr_reg_TetR-rel_C_sf"/>
</dbReference>
<dbReference type="PROSITE" id="PS50977">
    <property type="entry name" value="HTH_TETR_2"/>
    <property type="match status" value="1"/>
</dbReference>
<organism evidence="4 5">
    <name type="scientific">Microbacterium murale</name>
    <dbReference type="NCBI Taxonomy" id="1081040"/>
    <lineage>
        <taxon>Bacteria</taxon>
        <taxon>Bacillati</taxon>
        <taxon>Actinomycetota</taxon>
        <taxon>Actinomycetes</taxon>
        <taxon>Micrococcales</taxon>
        <taxon>Microbacteriaceae</taxon>
        <taxon>Microbacterium</taxon>
    </lineage>
</organism>
<feature type="DNA-binding region" description="H-T-H motif" evidence="2">
    <location>
        <begin position="36"/>
        <end position="55"/>
    </location>
</feature>
<comment type="caution">
    <text evidence="4">The sequence shown here is derived from an EMBL/GenBank/DDBJ whole genome shotgun (WGS) entry which is preliminary data.</text>
</comment>
<accession>A0ABQ1RHV7</accession>
<sequence length="185" mass="19998">MVNKRAGRPRGDATARRRLLDAAHAHFEAGDLPSISTRALAAEVGVSHSLVNYHFGSRDALVAAAVSLRAAPHQVVAAATDEDGHIDLARLVHGLVRVWEHPDNGARLVEFARRLATGDERSPALMSYLQNTVFTALATEFGQERARRMATAIVGVIFARYVLHLPAMTALTPAQVAAHLLSMLR</sequence>
<dbReference type="EMBL" id="BMCM01000001">
    <property type="protein sequence ID" value="GGD70336.1"/>
    <property type="molecule type" value="Genomic_DNA"/>
</dbReference>
<dbReference type="Pfam" id="PF17920">
    <property type="entry name" value="TetR_C_16"/>
    <property type="match status" value="1"/>
</dbReference>
<dbReference type="Gene3D" id="1.10.357.10">
    <property type="entry name" value="Tetracycline Repressor, domain 2"/>
    <property type="match status" value="1"/>
</dbReference>
<protein>
    <recommendedName>
        <fullName evidence="3">HTH tetR-type domain-containing protein</fullName>
    </recommendedName>
</protein>
<dbReference type="RefSeq" id="WP_188435601.1">
    <property type="nucleotide sequence ID" value="NZ_BMCM01000001.1"/>
</dbReference>
<dbReference type="InterPro" id="IPR050109">
    <property type="entry name" value="HTH-type_TetR-like_transc_reg"/>
</dbReference>
<evidence type="ECO:0000256" key="1">
    <source>
        <dbReference type="ARBA" id="ARBA00023125"/>
    </source>
</evidence>
<evidence type="ECO:0000256" key="2">
    <source>
        <dbReference type="PROSITE-ProRule" id="PRU00335"/>
    </source>
</evidence>
<dbReference type="Pfam" id="PF00440">
    <property type="entry name" value="TetR_N"/>
    <property type="match status" value="1"/>
</dbReference>
<keyword evidence="1 2" id="KW-0238">DNA-binding</keyword>
<proteinExistence type="predicted"/>
<dbReference type="Proteomes" id="UP000629365">
    <property type="component" value="Unassembled WGS sequence"/>
</dbReference>
<dbReference type="Gene3D" id="1.10.10.60">
    <property type="entry name" value="Homeodomain-like"/>
    <property type="match status" value="1"/>
</dbReference>
<dbReference type="InterPro" id="IPR009057">
    <property type="entry name" value="Homeodomain-like_sf"/>
</dbReference>
<dbReference type="InterPro" id="IPR041678">
    <property type="entry name" value="TetR_C_16"/>
</dbReference>
<feature type="domain" description="HTH tetR-type" evidence="3">
    <location>
        <begin position="13"/>
        <end position="73"/>
    </location>
</feature>
<keyword evidence="5" id="KW-1185">Reference proteome</keyword>
<dbReference type="PANTHER" id="PTHR30055">
    <property type="entry name" value="HTH-TYPE TRANSCRIPTIONAL REGULATOR RUTR"/>
    <property type="match status" value="1"/>
</dbReference>
<reference evidence="5" key="1">
    <citation type="journal article" date="2019" name="Int. J. Syst. Evol. Microbiol.">
        <title>The Global Catalogue of Microorganisms (GCM) 10K type strain sequencing project: providing services to taxonomists for standard genome sequencing and annotation.</title>
        <authorList>
            <consortium name="The Broad Institute Genomics Platform"/>
            <consortium name="The Broad Institute Genome Sequencing Center for Infectious Disease"/>
            <person name="Wu L."/>
            <person name="Ma J."/>
        </authorList>
    </citation>
    <scope>NUCLEOTIDE SEQUENCE [LARGE SCALE GENOMIC DNA]</scope>
    <source>
        <strain evidence="5">CCM 7640</strain>
    </source>
</reference>
<evidence type="ECO:0000313" key="5">
    <source>
        <dbReference type="Proteomes" id="UP000629365"/>
    </source>
</evidence>
<dbReference type="PANTHER" id="PTHR30055:SF235">
    <property type="entry name" value="TRANSCRIPTIONAL REGULATORY PROTEIN"/>
    <property type="match status" value="1"/>
</dbReference>
<dbReference type="SUPFAM" id="SSF46689">
    <property type="entry name" value="Homeodomain-like"/>
    <property type="match status" value="1"/>
</dbReference>
<evidence type="ECO:0000259" key="3">
    <source>
        <dbReference type="PROSITE" id="PS50977"/>
    </source>
</evidence>
<evidence type="ECO:0000313" key="4">
    <source>
        <dbReference type="EMBL" id="GGD70336.1"/>
    </source>
</evidence>
<name>A0ABQ1RHV7_9MICO</name>